<name>A0A8J3VDG8_9ACTN</name>
<dbReference type="AlphaFoldDB" id="A0A8J3VDG8"/>
<organism evidence="2 3">
    <name type="scientific">Rhizocola hellebori</name>
    <dbReference type="NCBI Taxonomy" id="1392758"/>
    <lineage>
        <taxon>Bacteria</taxon>
        <taxon>Bacillati</taxon>
        <taxon>Actinomycetota</taxon>
        <taxon>Actinomycetes</taxon>
        <taxon>Micromonosporales</taxon>
        <taxon>Micromonosporaceae</taxon>
        <taxon>Rhizocola</taxon>
    </lineage>
</organism>
<feature type="region of interest" description="Disordered" evidence="1">
    <location>
        <begin position="60"/>
        <end position="95"/>
    </location>
</feature>
<evidence type="ECO:0000313" key="3">
    <source>
        <dbReference type="Proteomes" id="UP000612899"/>
    </source>
</evidence>
<sequence>MSSHRGALADFLRTVHALQITDPGHAAQVAALLGLGRPPEATLVSPVISSTRAAVAASDAATATARQVNDIEPRPVTSAGSAGPGQSAEPAKEQPVAVARQVAGEEQASLARSRVPDRAIRVSVTRTSGASAGLRGEQSPGPNAAGWVGGVAAQGVQSYVAPWQRQWASGIMLASTATMQPARTLDMASAVRRIAKGEVIRRLPLGRRLTVRLGIQLLIDHAEAMSPFAADRAWLAELAQHVVGQDQVEIVRFRSIPEVVAVGPPPRLISYPPPMPGLPVVVISDLGLIGNRFGSAARVLAWWEIFLNRLSTINPITVISPFPKAVYPASVRRCALIVPLDHRLTMREVLNSASRLRGRFRA</sequence>
<dbReference type="RefSeq" id="WP_203906386.1">
    <property type="nucleotide sequence ID" value="NZ_BONY01000002.1"/>
</dbReference>
<comment type="caution">
    <text evidence="2">The sequence shown here is derived from an EMBL/GenBank/DDBJ whole genome shotgun (WGS) entry which is preliminary data.</text>
</comment>
<reference evidence="2" key="1">
    <citation type="submission" date="2021-01" db="EMBL/GenBank/DDBJ databases">
        <title>Whole genome shotgun sequence of Rhizocola hellebori NBRC 109834.</title>
        <authorList>
            <person name="Komaki H."/>
            <person name="Tamura T."/>
        </authorList>
    </citation>
    <scope>NUCLEOTIDE SEQUENCE</scope>
    <source>
        <strain evidence="2">NBRC 109834</strain>
    </source>
</reference>
<accession>A0A8J3VDG8</accession>
<protein>
    <submittedName>
        <fullName evidence="2">Uncharacterized protein</fullName>
    </submittedName>
</protein>
<keyword evidence="3" id="KW-1185">Reference proteome</keyword>
<gene>
    <name evidence="2" type="ORF">Rhe02_05080</name>
</gene>
<evidence type="ECO:0000256" key="1">
    <source>
        <dbReference type="SAM" id="MobiDB-lite"/>
    </source>
</evidence>
<proteinExistence type="predicted"/>
<dbReference type="Proteomes" id="UP000612899">
    <property type="component" value="Unassembled WGS sequence"/>
</dbReference>
<evidence type="ECO:0000313" key="2">
    <source>
        <dbReference type="EMBL" id="GIH02441.1"/>
    </source>
</evidence>
<dbReference type="EMBL" id="BONY01000002">
    <property type="protein sequence ID" value="GIH02441.1"/>
    <property type="molecule type" value="Genomic_DNA"/>
</dbReference>